<evidence type="ECO:0000313" key="1">
    <source>
        <dbReference type="EMBL" id="PIP21712.1"/>
    </source>
</evidence>
<dbReference type="EMBL" id="PCRM01000024">
    <property type="protein sequence ID" value="PIP21712.1"/>
    <property type="molecule type" value="Genomic_DNA"/>
</dbReference>
<reference evidence="1 2" key="1">
    <citation type="submission" date="2017-09" db="EMBL/GenBank/DDBJ databases">
        <title>Depth-based differentiation of microbial function through sediment-hosted aquifers and enrichment of novel symbionts in the deep terrestrial subsurface.</title>
        <authorList>
            <person name="Probst A.J."/>
            <person name="Ladd B."/>
            <person name="Jarett J.K."/>
            <person name="Geller-Mcgrath D.E."/>
            <person name="Sieber C.M."/>
            <person name="Emerson J.B."/>
            <person name="Anantharaman K."/>
            <person name="Thomas B.C."/>
            <person name="Malmstrom R."/>
            <person name="Stieglmeier M."/>
            <person name="Klingl A."/>
            <person name="Woyke T."/>
            <person name="Ryan C.M."/>
            <person name="Banfield J.F."/>
        </authorList>
    </citation>
    <scope>NUCLEOTIDE SEQUENCE [LARGE SCALE GENOMIC DNA]</scope>
    <source>
        <strain evidence="1">CG23_combo_of_CG06-09_8_20_14_all_40_13</strain>
    </source>
</reference>
<proteinExistence type="predicted"/>
<name>A0A2G9YRB3_9BACT</name>
<accession>A0A2G9YRB3</accession>
<sequence length="105" mass="11974">MKSMLLDIDVDEAQGALAFRKLTEWGILLPTPLKEWQRDYTEEKDIICLSQPTILPGVDENLKMKEDRLESLSEDILPSHIHFSQAEFREIFLTVRGRGGMGVDG</sequence>
<protein>
    <submittedName>
        <fullName evidence="1">Uncharacterized protein</fullName>
    </submittedName>
</protein>
<dbReference type="Proteomes" id="UP000231567">
    <property type="component" value="Unassembled WGS sequence"/>
</dbReference>
<gene>
    <name evidence="1" type="ORF">COX39_01465</name>
</gene>
<organism evidence="1 2">
    <name type="scientific">Candidatus Nealsonbacteria bacterium CG23_combo_of_CG06-09_8_20_14_all_40_13</name>
    <dbReference type="NCBI Taxonomy" id="1974724"/>
    <lineage>
        <taxon>Bacteria</taxon>
        <taxon>Candidatus Nealsoniibacteriota</taxon>
    </lineage>
</organism>
<evidence type="ECO:0000313" key="2">
    <source>
        <dbReference type="Proteomes" id="UP000231567"/>
    </source>
</evidence>
<comment type="caution">
    <text evidence="1">The sequence shown here is derived from an EMBL/GenBank/DDBJ whole genome shotgun (WGS) entry which is preliminary data.</text>
</comment>
<dbReference type="AlphaFoldDB" id="A0A2G9YRB3"/>